<dbReference type="PANTHER" id="PTHR33164:SF106">
    <property type="entry name" value="TRANSCRIPTIONAL REGULATORY PROTEIN"/>
    <property type="match status" value="1"/>
</dbReference>
<name>A0A2S0IAE0_9BURK</name>
<dbReference type="InterPro" id="IPR036388">
    <property type="entry name" value="WH-like_DNA-bd_sf"/>
</dbReference>
<dbReference type="Proteomes" id="UP000239477">
    <property type="component" value="Chromosome"/>
</dbReference>
<dbReference type="GO" id="GO:0003700">
    <property type="term" value="F:DNA-binding transcription factor activity"/>
    <property type="evidence" value="ECO:0007669"/>
    <property type="project" value="InterPro"/>
</dbReference>
<sequence length="181" mass="19806">MLQQHTYHHHEPMTGMAEPSNSSRRSGMLDEIGLLLGRQFAAYNTACQSALAEKLGTTVADLKALELVIAYDALPTGHLARLMGISSGGATALINRLEAAGYVERGRHPLDRRIIVIRPVEAQCRVLAQERQWIAETIAMTSCNYDTAELEAVHGFLTRCGRGVKRDTLDWLETGGAHQPG</sequence>
<dbReference type="OrthoDB" id="8635520at2"/>
<feature type="region of interest" description="Disordered" evidence="1">
    <location>
        <begin position="1"/>
        <end position="25"/>
    </location>
</feature>
<evidence type="ECO:0000259" key="2">
    <source>
        <dbReference type="PROSITE" id="PS50995"/>
    </source>
</evidence>
<gene>
    <name evidence="3" type="ORF">CLM73_18510</name>
</gene>
<dbReference type="Pfam" id="PF12802">
    <property type="entry name" value="MarR_2"/>
    <property type="match status" value="1"/>
</dbReference>
<evidence type="ECO:0000313" key="3">
    <source>
        <dbReference type="EMBL" id="AVJ28948.1"/>
    </source>
</evidence>
<keyword evidence="4" id="KW-1185">Reference proteome</keyword>
<dbReference type="InterPro" id="IPR039422">
    <property type="entry name" value="MarR/SlyA-like"/>
</dbReference>
<organism evidence="3 4">
    <name type="scientific">Achromobacter spanius</name>
    <dbReference type="NCBI Taxonomy" id="217203"/>
    <lineage>
        <taxon>Bacteria</taxon>
        <taxon>Pseudomonadati</taxon>
        <taxon>Pseudomonadota</taxon>
        <taxon>Betaproteobacteria</taxon>
        <taxon>Burkholderiales</taxon>
        <taxon>Alcaligenaceae</taxon>
        <taxon>Achromobacter</taxon>
    </lineage>
</organism>
<protein>
    <submittedName>
        <fullName evidence="3">MarR family transcriptional regulator</fullName>
    </submittedName>
</protein>
<evidence type="ECO:0000313" key="4">
    <source>
        <dbReference type="Proteomes" id="UP000239477"/>
    </source>
</evidence>
<proteinExistence type="predicted"/>
<reference evidence="3 4" key="1">
    <citation type="submission" date="2017-09" db="EMBL/GenBank/DDBJ databases">
        <title>Genomic, metabolic, and phenotypic characteristics of bacterial isolates from the natural microbiome of the model nematode Caenorhabditis elegans.</title>
        <authorList>
            <person name="Zimmermann J."/>
            <person name="Obeng N."/>
            <person name="Yang W."/>
            <person name="Obeng O."/>
            <person name="Kissoyan K."/>
            <person name="Pees B."/>
            <person name="Dirksen P."/>
            <person name="Hoppner M."/>
            <person name="Franke A."/>
            <person name="Rosenstiel P."/>
            <person name="Leippe M."/>
            <person name="Dierking K."/>
            <person name="Kaleta C."/>
            <person name="Schulenburg H."/>
        </authorList>
    </citation>
    <scope>NUCLEOTIDE SEQUENCE [LARGE SCALE GENOMIC DNA]</scope>
    <source>
        <strain evidence="3 4">MYb73</strain>
    </source>
</reference>
<dbReference type="AlphaFoldDB" id="A0A2S0IAE0"/>
<dbReference type="PROSITE" id="PS50995">
    <property type="entry name" value="HTH_MARR_2"/>
    <property type="match status" value="1"/>
</dbReference>
<dbReference type="RefSeq" id="WP_105239688.1">
    <property type="nucleotide sequence ID" value="NZ_CP023270.1"/>
</dbReference>
<accession>A0A2S0IAE0</accession>
<dbReference type="SMART" id="SM00347">
    <property type="entry name" value="HTH_MARR"/>
    <property type="match status" value="1"/>
</dbReference>
<dbReference type="GO" id="GO:0006950">
    <property type="term" value="P:response to stress"/>
    <property type="evidence" value="ECO:0007669"/>
    <property type="project" value="TreeGrafter"/>
</dbReference>
<dbReference type="SUPFAM" id="SSF46785">
    <property type="entry name" value="Winged helix' DNA-binding domain"/>
    <property type="match status" value="1"/>
</dbReference>
<evidence type="ECO:0000256" key="1">
    <source>
        <dbReference type="SAM" id="MobiDB-lite"/>
    </source>
</evidence>
<dbReference type="EMBL" id="CP023270">
    <property type="protein sequence ID" value="AVJ28948.1"/>
    <property type="molecule type" value="Genomic_DNA"/>
</dbReference>
<dbReference type="Gene3D" id="1.10.10.10">
    <property type="entry name" value="Winged helix-like DNA-binding domain superfamily/Winged helix DNA-binding domain"/>
    <property type="match status" value="1"/>
</dbReference>
<feature type="domain" description="HTH marR-type" evidence="2">
    <location>
        <begin position="29"/>
        <end position="162"/>
    </location>
</feature>
<dbReference type="InterPro" id="IPR036390">
    <property type="entry name" value="WH_DNA-bd_sf"/>
</dbReference>
<dbReference type="InterPro" id="IPR000835">
    <property type="entry name" value="HTH_MarR-typ"/>
</dbReference>
<dbReference type="PANTHER" id="PTHR33164">
    <property type="entry name" value="TRANSCRIPTIONAL REGULATOR, MARR FAMILY"/>
    <property type="match status" value="1"/>
</dbReference>